<organism evidence="2">
    <name type="scientific">Trypanosoma vivax (strain Y486)</name>
    <dbReference type="NCBI Taxonomy" id="1055687"/>
    <lineage>
        <taxon>Eukaryota</taxon>
        <taxon>Discoba</taxon>
        <taxon>Euglenozoa</taxon>
        <taxon>Kinetoplastea</taxon>
        <taxon>Metakinetoplastina</taxon>
        <taxon>Trypanosomatida</taxon>
        <taxon>Trypanosomatidae</taxon>
        <taxon>Trypanosoma</taxon>
        <taxon>Duttonella</taxon>
    </lineage>
</organism>
<dbReference type="AlphaFoldDB" id="G0UCL7"/>
<name>G0UCL7_TRYVY</name>
<evidence type="ECO:0000313" key="2">
    <source>
        <dbReference type="EMBL" id="CCC53577.1"/>
    </source>
</evidence>
<gene>
    <name evidence="2" type="ORF">TVY486_1110610</name>
</gene>
<dbReference type="EMBL" id="HE573027">
    <property type="protein sequence ID" value="CCC53577.1"/>
    <property type="molecule type" value="Genomic_DNA"/>
</dbReference>
<protein>
    <submittedName>
        <fullName evidence="2">Uncharacterized protein</fullName>
    </submittedName>
</protein>
<evidence type="ECO:0000256" key="1">
    <source>
        <dbReference type="SAM" id="MobiDB-lite"/>
    </source>
</evidence>
<feature type="region of interest" description="Disordered" evidence="1">
    <location>
        <begin position="1"/>
        <end position="21"/>
    </location>
</feature>
<reference evidence="2" key="1">
    <citation type="journal article" date="2012" name="Proc. Natl. Acad. Sci. U.S.A.">
        <title>Antigenic diversity is generated by distinct evolutionary mechanisms in African trypanosome species.</title>
        <authorList>
            <person name="Jackson A.P."/>
            <person name="Berry A."/>
            <person name="Aslett M."/>
            <person name="Allison H.C."/>
            <person name="Burton P."/>
            <person name="Vavrova-Anderson J."/>
            <person name="Brown R."/>
            <person name="Browne H."/>
            <person name="Corton N."/>
            <person name="Hauser H."/>
            <person name="Gamble J."/>
            <person name="Gilderthorp R."/>
            <person name="Marcello L."/>
            <person name="McQuillan J."/>
            <person name="Otto T.D."/>
            <person name="Quail M.A."/>
            <person name="Sanders M.J."/>
            <person name="van Tonder A."/>
            <person name="Ginger M.L."/>
            <person name="Field M.C."/>
            <person name="Barry J.D."/>
            <person name="Hertz-Fowler C."/>
            <person name="Berriman M."/>
        </authorList>
    </citation>
    <scope>NUCLEOTIDE SEQUENCE</scope>
    <source>
        <strain evidence="2">Y486</strain>
    </source>
</reference>
<dbReference type="VEuPathDB" id="TriTrypDB:TvY486_1110610"/>
<sequence>EAALEQGATAAPRPRNRRGRFCPSAMQRSAFSARRVSLLQWRRAPAEPSAGYWRRFANDTDPVHFFGVWLANSQIRVAAWRMRLRRPRRIAPHRGEAPQGLVVEAAPCPLQRQSPLFLLGGRSGNPSAPQSAAAIKKRHWHPAFARGPCGRTRQFDHARRALLMRAVNFAELFKTAAQCPGHRAVPHGSPGGPACFPSCVGALGPKSRSTAAAAACTGASSFVEYAVAAQGRKAFSKARAPSAASRSQATVFAISLPIAAASAPAIATQRAALRVPASSVFGRAPQSTTRALRSLGCPINSFFRSSAISSQRPAVTHASRTATRPLSEPIALQTRCGSRRIIGGVCLVGFSAAAPRRPEGSI</sequence>
<proteinExistence type="predicted"/>
<feature type="non-terminal residue" evidence="2">
    <location>
        <position position="1"/>
    </location>
</feature>
<accession>G0UCL7</accession>